<evidence type="ECO:0000313" key="7">
    <source>
        <dbReference type="Proteomes" id="UP000572268"/>
    </source>
</evidence>
<dbReference type="Gene3D" id="2.60.120.330">
    <property type="entry name" value="B-lactam Antibiotic, Isopenicillin N Synthase, Chain"/>
    <property type="match status" value="1"/>
</dbReference>
<proteinExistence type="inferred from homology"/>
<feature type="domain" description="Fe2OG dioxygenase" evidence="3">
    <location>
        <begin position="194"/>
        <end position="303"/>
    </location>
</feature>
<dbReference type="Pfam" id="PF03171">
    <property type="entry name" value="2OG-FeII_Oxy"/>
    <property type="match status" value="1"/>
</dbReference>
<protein>
    <recommendedName>
        <fullName evidence="3">Fe2OG dioxygenase domain-containing protein</fullName>
    </recommendedName>
</protein>
<dbReference type="EMBL" id="JABAHT010000465">
    <property type="protein sequence ID" value="KAF4655451.1"/>
    <property type="molecule type" value="Genomic_DNA"/>
</dbReference>
<dbReference type="Proteomes" id="UP000572268">
    <property type="component" value="Unassembled WGS sequence"/>
</dbReference>
<evidence type="ECO:0000256" key="2">
    <source>
        <dbReference type="SAM" id="MobiDB-lite"/>
    </source>
</evidence>
<dbReference type="EMBL" id="JABANN010000460">
    <property type="protein sequence ID" value="KAF4658758.1"/>
    <property type="molecule type" value="Genomic_DNA"/>
</dbReference>
<name>A0A7J6LHI0_PEROL</name>
<comment type="similarity">
    <text evidence="1">Belongs to the iron/ascorbate-dependent oxidoreductase family.</text>
</comment>
<dbReference type="AlphaFoldDB" id="A0A7J6LHI0"/>
<dbReference type="InterPro" id="IPR027443">
    <property type="entry name" value="IPNS-like_sf"/>
</dbReference>
<gene>
    <name evidence="5" type="ORF">FOL46_006848</name>
    <name evidence="4" type="ORF">FOZ61_007570</name>
</gene>
<dbReference type="Pfam" id="PF14226">
    <property type="entry name" value="DIOX_N"/>
    <property type="match status" value="1"/>
</dbReference>
<comment type="caution">
    <text evidence="5">The sequence shown here is derived from an EMBL/GenBank/DDBJ whole genome shotgun (WGS) entry which is preliminary data.</text>
</comment>
<dbReference type="PROSITE" id="PS51471">
    <property type="entry name" value="FE2OG_OXY"/>
    <property type="match status" value="1"/>
</dbReference>
<evidence type="ECO:0000313" key="5">
    <source>
        <dbReference type="EMBL" id="KAF4658758.1"/>
    </source>
</evidence>
<dbReference type="OrthoDB" id="429794at2759"/>
<organism evidence="5 7">
    <name type="scientific">Perkinsus olseni</name>
    <name type="common">Perkinsus atlanticus</name>
    <dbReference type="NCBI Taxonomy" id="32597"/>
    <lineage>
        <taxon>Eukaryota</taxon>
        <taxon>Sar</taxon>
        <taxon>Alveolata</taxon>
        <taxon>Perkinsozoa</taxon>
        <taxon>Perkinsea</taxon>
        <taxon>Perkinsida</taxon>
        <taxon>Perkinsidae</taxon>
        <taxon>Perkinsus</taxon>
    </lineage>
</organism>
<evidence type="ECO:0000256" key="1">
    <source>
        <dbReference type="RuleBase" id="RU003682"/>
    </source>
</evidence>
<keyword evidence="1" id="KW-0479">Metal-binding</keyword>
<evidence type="ECO:0000313" key="6">
    <source>
        <dbReference type="Proteomes" id="UP000570595"/>
    </source>
</evidence>
<dbReference type="Proteomes" id="UP000570595">
    <property type="component" value="Unassembled WGS sequence"/>
</dbReference>
<reference evidence="6 7" key="1">
    <citation type="submission" date="2020-04" db="EMBL/GenBank/DDBJ databases">
        <title>Perkinsus olseni comparative genomics.</title>
        <authorList>
            <person name="Bogema D.R."/>
        </authorList>
    </citation>
    <scope>NUCLEOTIDE SEQUENCE [LARGE SCALE GENOMIC DNA]</scope>
    <source>
        <strain evidence="4">ATCC PRA-179</strain>
        <strain evidence="5">ATCC PRA-31</strain>
    </source>
</reference>
<dbReference type="InterPro" id="IPR044861">
    <property type="entry name" value="IPNS-like_FE2OG_OXY"/>
</dbReference>
<dbReference type="InterPro" id="IPR026992">
    <property type="entry name" value="DIOX_N"/>
</dbReference>
<dbReference type="PRINTS" id="PR00682">
    <property type="entry name" value="IPNSYNTHASE"/>
</dbReference>
<evidence type="ECO:0000313" key="4">
    <source>
        <dbReference type="EMBL" id="KAF4655451.1"/>
    </source>
</evidence>
<dbReference type="PANTHER" id="PTHR47990">
    <property type="entry name" value="2-OXOGLUTARATE (2OG) AND FE(II)-DEPENDENT OXYGENASE SUPERFAMILY PROTEIN-RELATED"/>
    <property type="match status" value="1"/>
</dbReference>
<feature type="region of interest" description="Disordered" evidence="2">
    <location>
        <begin position="1"/>
        <end position="21"/>
    </location>
</feature>
<keyword evidence="1" id="KW-0560">Oxidoreductase</keyword>
<sequence length="343" mass="38902">MGQHDPEDNPAKRHEPSDDIPRVSLAGAVANPHDIDVLRSLSREVSAAMEKYGCFIIVNHGVPREVCQDVEQTSKEFFDLPVEVKNEVLATADDFEGYDAGGELLYTSEETEEHLKDTRGQADAKESYQIWPSTSSYPGSTRSGGTKWPRLPQGFRQKYMAYYREMERLTSLIYQLLAIALGKEPQYFEEMNEGHLAVLRLLCYKDNPNVSEGGVRCSVHSDWGPLTLLRQANSDTCGMYLQIVDPLGEWMDVKTRGDEILVNTGDMIDYWTNHRWGAIKHRVVQPEGPLTEPRYSFAYFHAFNPESMADPRDFDPEAPSRPVNQWDYVVRKKVNSMSAGDAE</sequence>
<keyword evidence="1" id="KW-0408">Iron</keyword>
<dbReference type="InterPro" id="IPR005123">
    <property type="entry name" value="Oxoglu/Fe-dep_dioxygenase_dom"/>
</dbReference>
<dbReference type="GO" id="GO:0016491">
    <property type="term" value="F:oxidoreductase activity"/>
    <property type="evidence" value="ECO:0007669"/>
    <property type="project" value="UniProtKB-KW"/>
</dbReference>
<dbReference type="SUPFAM" id="SSF51197">
    <property type="entry name" value="Clavaminate synthase-like"/>
    <property type="match status" value="1"/>
</dbReference>
<dbReference type="GO" id="GO:0046872">
    <property type="term" value="F:metal ion binding"/>
    <property type="evidence" value="ECO:0007669"/>
    <property type="project" value="UniProtKB-KW"/>
</dbReference>
<accession>A0A7J6LHI0</accession>
<dbReference type="InterPro" id="IPR050231">
    <property type="entry name" value="Iron_ascorbate_oxido_reductase"/>
</dbReference>
<evidence type="ECO:0000259" key="3">
    <source>
        <dbReference type="PROSITE" id="PS51471"/>
    </source>
</evidence>